<name>A0A8S0X2M8_9GAMM</name>
<organism evidence="1 2">
    <name type="scientific">Candidatus Methylobacter favarea</name>
    <dbReference type="NCBI Taxonomy" id="2707345"/>
    <lineage>
        <taxon>Bacteria</taxon>
        <taxon>Pseudomonadati</taxon>
        <taxon>Pseudomonadota</taxon>
        <taxon>Gammaproteobacteria</taxon>
        <taxon>Methylococcales</taxon>
        <taxon>Methylococcaceae</taxon>
        <taxon>Methylobacter</taxon>
    </lineage>
</organism>
<comment type="caution">
    <text evidence="1">The sequence shown here is derived from an EMBL/GenBank/DDBJ whole genome shotgun (WGS) entry which is preliminary data.</text>
</comment>
<dbReference type="Proteomes" id="UP000494216">
    <property type="component" value="Unassembled WGS sequence"/>
</dbReference>
<proteinExistence type="predicted"/>
<evidence type="ECO:0000313" key="2">
    <source>
        <dbReference type="Proteomes" id="UP000494216"/>
    </source>
</evidence>
<dbReference type="EMBL" id="CADCXN010000088">
    <property type="protein sequence ID" value="CAA9892054.1"/>
    <property type="molecule type" value="Genomic_DNA"/>
</dbReference>
<gene>
    <name evidence="1" type="ORF">METHB2_570017</name>
</gene>
<reference evidence="1 2" key="1">
    <citation type="submission" date="2020-02" db="EMBL/GenBank/DDBJ databases">
        <authorList>
            <person name="Hogendoorn C."/>
        </authorList>
    </citation>
    <scope>NUCLEOTIDE SEQUENCE [LARGE SCALE GENOMIC DNA]</scope>
    <source>
        <strain evidence="1">METHB21</strain>
    </source>
</reference>
<keyword evidence="2" id="KW-1185">Reference proteome</keyword>
<evidence type="ECO:0000313" key="1">
    <source>
        <dbReference type="EMBL" id="CAA9892054.1"/>
    </source>
</evidence>
<evidence type="ECO:0008006" key="3">
    <source>
        <dbReference type="Google" id="ProtNLM"/>
    </source>
</evidence>
<dbReference type="RefSeq" id="WP_174626852.1">
    <property type="nucleotide sequence ID" value="NZ_CADCXN010000088.1"/>
</dbReference>
<dbReference type="AlphaFoldDB" id="A0A8S0X2M8"/>
<accession>A0A8S0X2M8</accession>
<protein>
    <recommendedName>
        <fullName evidence="3">NurA domain-containing protein</fullName>
    </recommendedName>
</protein>
<sequence>MPYNGQTAGKGGHSDFVRNPDVQAFLHDCDYMRPPSDAEGKAMAASFSKAPADVSPRLPEYVLASDASKRDEPINEKLPSTQIGFIKVSHVLIQMNKYAELIDPITRFVDPFKVAELHRNASPITYTLPGSNIRYKGAKSVKDGFRHAVYSQLGEDRAGGDKYQFILTDTLFALSNNKVVVNRCPSCNSEHEFVFVPKTQTLPCKVCDAIIYMTDWLRLHEGISDFGDNTVAITRMMSCIEHLLLMAFIRQVFEADVRALSKMAFVIDGPLAIFGQPAKLHARIMAFLFTVNLKLAELKKEPLLVLGLQKTGEVMDHANMMSRFLPSGVLRILDDDYRNKYIKGSDAPAANFGNETYFGQDFLFKTERGRIFNFAIPYMHPNKKNENGANFAQLKADPKAYGSLIVRACDFIRHFELDLYDSSIVPVALAHRHASISITPGGKVLDIITKAGLSRT</sequence>